<feature type="transmembrane region" description="Helical" evidence="5">
    <location>
        <begin position="6"/>
        <end position="29"/>
    </location>
</feature>
<feature type="binding site" evidence="3">
    <location>
        <begin position="185"/>
        <end position="188"/>
    </location>
    <ligand>
        <name>GTP</name>
        <dbReference type="ChEBI" id="CHEBI:37565"/>
    </ligand>
</feature>
<reference evidence="6" key="1">
    <citation type="submission" date="2020-10" db="EMBL/GenBank/DDBJ databases">
        <title>Chromosome-scale genome assembly of the Allis shad, Alosa alosa.</title>
        <authorList>
            <person name="Margot Z."/>
            <person name="Christophe K."/>
            <person name="Cabau C."/>
            <person name="Louis A."/>
            <person name="Berthelot C."/>
            <person name="Parey E."/>
            <person name="Roest Crollius H."/>
            <person name="Montfort J."/>
            <person name="Robinson-Rechavi M."/>
            <person name="Bucao C."/>
            <person name="Bouchez O."/>
            <person name="Gislard M."/>
            <person name="Lluch J."/>
            <person name="Milhes M."/>
            <person name="Lampietro C."/>
            <person name="Lopez Roques C."/>
            <person name="Donnadieu C."/>
            <person name="Braasch I."/>
            <person name="Desvignes T."/>
            <person name="Postlethwait J."/>
            <person name="Bobe J."/>
            <person name="Guiguen Y."/>
        </authorList>
    </citation>
    <scope>NUCLEOTIDE SEQUENCE</scope>
    <source>
        <strain evidence="6">M-15738</strain>
        <tissue evidence="6">Blood</tissue>
    </source>
</reference>
<keyword evidence="5" id="KW-0472">Membrane</keyword>
<dbReference type="SUPFAM" id="SSF52540">
    <property type="entry name" value="P-loop containing nucleoside triphosphate hydrolases"/>
    <property type="match status" value="1"/>
</dbReference>
<organism evidence="6 7">
    <name type="scientific">Alosa alosa</name>
    <name type="common">allis shad</name>
    <dbReference type="NCBI Taxonomy" id="278164"/>
    <lineage>
        <taxon>Eukaryota</taxon>
        <taxon>Metazoa</taxon>
        <taxon>Chordata</taxon>
        <taxon>Craniata</taxon>
        <taxon>Vertebrata</taxon>
        <taxon>Euteleostomi</taxon>
        <taxon>Actinopterygii</taxon>
        <taxon>Neopterygii</taxon>
        <taxon>Teleostei</taxon>
        <taxon>Clupei</taxon>
        <taxon>Clupeiformes</taxon>
        <taxon>Clupeoidei</taxon>
        <taxon>Clupeidae</taxon>
        <taxon>Alosa</taxon>
    </lineage>
</organism>
<proteinExistence type="predicted"/>
<evidence type="ECO:0000256" key="5">
    <source>
        <dbReference type="SAM" id="Phobius"/>
    </source>
</evidence>
<keyword evidence="1 3" id="KW-0547">Nucleotide-binding</keyword>
<keyword evidence="2 3" id="KW-0342">GTP-binding</keyword>
<dbReference type="Proteomes" id="UP000823561">
    <property type="component" value="Chromosome 21"/>
</dbReference>
<sequence>MASLREVGLVGAAVAVTGGLVYIVWNLLYASGKKKPDKKDESPPKLEKIQAVKADETSQAPVQAPVVLETQPAKPKGTWVLVVGLEGAGKTSVLHCFATGSLEQDVTPTEGFNAVSINKEDLQIEFLEIGGTENLRAYWQKYLSKALVLLYVVDSTDKARFPIAKKHLHELLSSDSHLPLVVLANKQDLAGACGITDLHEALDLGLVGEERKLFLIGTSVRKGERLNSGVEDARNLVIQMVAPDC</sequence>
<dbReference type="GO" id="GO:0046872">
    <property type="term" value="F:metal ion binding"/>
    <property type="evidence" value="ECO:0007669"/>
    <property type="project" value="UniProtKB-KW"/>
</dbReference>
<feature type="binding site" evidence="3">
    <location>
        <position position="131"/>
    </location>
    <ligand>
        <name>GTP</name>
        <dbReference type="ChEBI" id="CHEBI:37565"/>
    </ligand>
</feature>
<dbReference type="SMART" id="SM00178">
    <property type="entry name" value="SAR"/>
    <property type="match status" value="1"/>
</dbReference>
<dbReference type="EMBL" id="JADWDJ010000021">
    <property type="protein sequence ID" value="KAG5263612.1"/>
    <property type="molecule type" value="Genomic_DNA"/>
</dbReference>
<name>A0AAV6FPJ7_9TELE</name>
<evidence type="ECO:0008006" key="8">
    <source>
        <dbReference type="Google" id="ProtNLM"/>
    </source>
</evidence>
<evidence type="ECO:0000313" key="6">
    <source>
        <dbReference type="EMBL" id="KAG5263612.1"/>
    </source>
</evidence>
<dbReference type="GO" id="GO:0003924">
    <property type="term" value="F:GTPase activity"/>
    <property type="evidence" value="ECO:0007669"/>
    <property type="project" value="InterPro"/>
</dbReference>
<dbReference type="InterPro" id="IPR053254">
    <property type="entry name" value="Arf-like_GTPase"/>
</dbReference>
<dbReference type="PANTHER" id="PTHR46724">
    <property type="entry name" value="ADP-RIBOSYLATION FACTOR-LIKE PROTEIN 9-RELATED"/>
    <property type="match status" value="1"/>
</dbReference>
<dbReference type="SMART" id="SM00177">
    <property type="entry name" value="ARF"/>
    <property type="match status" value="1"/>
</dbReference>
<protein>
    <recommendedName>
        <fullName evidence="8">ADP-ribosylation factor-like protein 9</fullName>
    </recommendedName>
</protein>
<dbReference type="GO" id="GO:0005525">
    <property type="term" value="F:GTP binding"/>
    <property type="evidence" value="ECO:0007669"/>
    <property type="project" value="UniProtKB-KW"/>
</dbReference>
<dbReference type="PANTHER" id="PTHR46724:SF2">
    <property type="entry name" value="ADP-RIBOSYLATION FACTOR-LIKE PROTEIN 9"/>
    <property type="match status" value="1"/>
</dbReference>
<dbReference type="InterPro" id="IPR006689">
    <property type="entry name" value="Small_GTPase_ARF/SAR"/>
</dbReference>
<dbReference type="Pfam" id="PF00025">
    <property type="entry name" value="Arf"/>
    <property type="match status" value="1"/>
</dbReference>
<evidence type="ECO:0000256" key="3">
    <source>
        <dbReference type="PIRSR" id="PIRSR606689-1"/>
    </source>
</evidence>
<dbReference type="InterPro" id="IPR027417">
    <property type="entry name" value="P-loop_NTPase"/>
</dbReference>
<feature type="binding site" evidence="4">
    <location>
        <position position="109"/>
    </location>
    <ligand>
        <name>Mg(2+)</name>
        <dbReference type="ChEBI" id="CHEBI:18420"/>
    </ligand>
</feature>
<evidence type="ECO:0000256" key="4">
    <source>
        <dbReference type="PIRSR" id="PIRSR606689-2"/>
    </source>
</evidence>
<dbReference type="PROSITE" id="PS51417">
    <property type="entry name" value="ARF"/>
    <property type="match status" value="1"/>
</dbReference>
<keyword evidence="5" id="KW-0812">Transmembrane</keyword>
<accession>A0AAV6FPJ7</accession>
<comment type="caution">
    <text evidence="6">The sequence shown here is derived from an EMBL/GenBank/DDBJ whole genome shotgun (WGS) entry which is preliminary data.</text>
</comment>
<keyword evidence="7" id="KW-1185">Reference proteome</keyword>
<evidence type="ECO:0000256" key="2">
    <source>
        <dbReference type="ARBA" id="ARBA00023134"/>
    </source>
</evidence>
<gene>
    <name evidence="6" type="ORF">AALO_G00266720</name>
</gene>
<evidence type="ECO:0000256" key="1">
    <source>
        <dbReference type="ARBA" id="ARBA00022741"/>
    </source>
</evidence>
<evidence type="ECO:0000313" key="7">
    <source>
        <dbReference type="Proteomes" id="UP000823561"/>
    </source>
</evidence>
<keyword evidence="5" id="KW-1133">Transmembrane helix</keyword>
<keyword evidence="4" id="KW-0479">Metal-binding</keyword>
<dbReference type="Gene3D" id="3.40.50.300">
    <property type="entry name" value="P-loop containing nucleotide triphosphate hydrolases"/>
    <property type="match status" value="1"/>
</dbReference>
<feature type="binding site" evidence="4">
    <location>
        <position position="91"/>
    </location>
    <ligand>
        <name>Mg(2+)</name>
        <dbReference type="ChEBI" id="CHEBI:18420"/>
    </ligand>
</feature>
<feature type="binding site" evidence="3">
    <location>
        <begin position="84"/>
        <end position="91"/>
    </location>
    <ligand>
        <name>GTP</name>
        <dbReference type="ChEBI" id="CHEBI:37565"/>
    </ligand>
</feature>
<dbReference type="PRINTS" id="PR00328">
    <property type="entry name" value="SAR1GTPBP"/>
</dbReference>
<keyword evidence="4" id="KW-0460">Magnesium</keyword>
<dbReference type="AlphaFoldDB" id="A0AAV6FPJ7"/>